<dbReference type="InterPro" id="IPR000683">
    <property type="entry name" value="Gfo/Idh/MocA-like_OxRdtase_N"/>
</dbReference>
<evidence type="ECO:0000313" key="8">
    <source>
        <dbReference type="Proteomes" id="UP000222106"/>
    </source>
</evidence>
<evidence type="ECO:0000256" key="4">
    <source>
        <dbReference type="SAM" id="MobiDB-lite"/>
    </source>
</evidence>
<dbReference type="SUPFAM" id="SSF55347">
    <property type="entry name" value="Glyceraldehyde-3-phosphate dehydrogenase-like, C-terminal domain"/>
    <property type="match status" value="1"/>
</dbReference>
<organism evidence="7 8">
    <name type="scientific">Georgenia soli</name>
    <dbReference type="NCBI Taxonomy" id="638953"/>
    <lineage>
        <taxon>Bacteria</taxon>
        <taxon>Bacillati</taxon>
        <taxon>Actinomycetota</taxon>
        <taxon>Actinomycetes</taxon>
        <taxon>Micrococcales</taxon>
        <taxon>Bogoriellaceae</taxon>
        <taxon>Georgenia</taxon>
    </lineage>
</organism>
<evidence type="ECO:0000313" key="7">
    <source>
        <dbReference type="EMBL" id="PFG39213.1"/>
    </source>
</evidence>
<proteinExistence type="inferred from homology"/>
<dbReference type="PANTHER" id="PTHR22604">
    <property type="entry name" value="OXIDOREDUCTASES"/>
    <property type="match status" value="1"/>
</dbReference>
<dbReference type="AlphaFoldDB" id="A0A2A9EK76"/>
<dbReference type="EMBL" id="PDJI01000004">
    <property type="protein sequence ID" value="PFG39213.1"/>
    <property type="molecule type" value="Genomic_DNA"/>
</dbReference>
<feature type="domain" description="GFO/IDH/MocA-like oxidoreductase" evidence="6">
    <location>
        <begin position="151"/>
        <end position="266"/>
    </location>
</feature>
<sequence>MTSPATTPPPLPAPPDPRDAPPLRWGILGAGGIAARFAREVPARSAQRVVAVGSRDALKAATFAAEHGVERAYGSYAGLLADPEVDVVYVATPHSHHHAHALLALNAGKHVLVEKAFTRNAAEAREVFATARELGLFAMEAMWTRFLPHMVALRHVVAAGMLGEVVAVHADHGQRLDLVERLHAPELAGGALLDLGVYPLSFAHSLLGAPSAVHAAGSLTALGVDAHEAVTLTYDGERARTVAVCTANMWARTATTASVVGTEARVDVASPFYGTTRFTLVPFDGPAWTWPADGEDLGGFQHQAAEVARCVAAGEQESATMPWRATVEVMETMDEVRRQLGVVYPGERAGLDPAVTAVPEPDATPR</sequence>
<keyword evidence="3" id="KW-0520">NAD</keyword>
<protein>
    <submittedName>
        <fullName evidence="7">Putative dehydrogenase</fullName>
    </submittedName>
</protein>
<evidence type="ECO:0000256" key="3">
    <source>
        <dbReference type="ARBA" id="ARBA00023027"/>
    </source>
</evidence>
<evidence type="ECO:0000259" key="6">
    <source>
        <dbReference type="Pfam" id="PF22725"/>
    </source>
</evidence>
<dbReference type="Proteomes" id="UP000222106">
    <property type="component" value="Unassembled WGS sequence"/>
</dbReference>
<evidence type="ECO:0000259" key="5">
    <source>
        <dbReference type="Pfam" id="PF01408"/>
    </source>
</evidence>
<dbReference type="Gene3D" id="3.30.360.10">
    <property type="entry name" value="Dihydrodipicolinate Reductase, domain 2"/>
    <property type="match status" value="1"/>
</dbReference>
<keyword evidence="8" id="KW-1185">Reference proteome</keyword>
<dbReference type="PANTHER" id="PTHR22604:SF105">
    <property type="entry name" value="TRANS-1,2-DIHYDROBENZENE-1,2-DIOL DEHYDROGENASE"/>
    <property type="match status" value="1"/>
</dbReference>
<feature type="compositionally biased region" description="Pro residues" evidence="4">
    <location>
        <begin position="1"/>
        <end position="15"/>
    </location>
</feature>
<gene>
    <name evidence="7" type="ORF">ATJ97_1711</name>
</gene>
<evidence type="ECO:0000256" key="1">
    <source>
        <dbReference type="ARBA" id="ARBA00010928"/>
    </source>
</evidence>
<dbReference type="RefSeq" id="WP_098483355.1">
    <property type="nucleotide sequence ID" value="NZ_PDJI01000004.1"/>
</dbReference>
<dbReference type="GO" id="GO:0000166">
    <property type="term" value="F:nucleotide binding"/>
    <property type="evidence" value="ECO:0007669"/>
    <property type="project" value="InterPro"/>
</dbReference>
<dbReference type="OrthoDB" id="9815825at2"/>
<comment type="caution">
    <text evidence="7">The sequence shown here is derived from an EMBL/GenBank/DDBJ whole genome shotgun (WGS) entry which is preliminary data.</text>
</comment>
<feature type="region of interest" description="Disordered" evidence="4">
    <location>
        <begin position="1"/>
        <end position="21"/>
    </location>
</feature>
<reference evidence="7 8" key="1">
    <citation type="submission" date="2017-10" db="EMBL/GenBank/DDBJ databases">
        <title>Sequencing the genomes of 1000 actinobacteria strains.</title>
        <authorList>
            <person name="Klenk H.-P."/>
        </authorList>
    </citation>
    <scope>NUCLEOTIDE SEQUENCE [LARGE SCALE GENOMIC DNA]</scope>
    <source>
        <strain evidence="7 8">DSM 21838</strain>
    </source>
</reference>
<dbReference type="InterPro" id="IPR036291">
    <property type="entry name" value="NAD(P)-bd_dom_sf"/>
</dbReference>
<dbReference type="InterPro" id="IPR050984">
    <property type="entry name" value="Gfo/Idh/MocA_domain"/>
</dbReference>
<dbReference type="GO" id="GO:0016491">
    <property type="term" value="F:oxidoreductase activity"/>
    <property type="evidence" value="ECO:0007669"/>
    <property type="project" value="UniProtKB-KW"/>
</dbReference>
<keyword evidence="2" id="KW-0560">Oxidoreductase</keyword>
<dbReference type="InterPro" id="IPR055170">
    <property type="entry name" value="GFO_IDH_MocA-like_dom"/>
</dbReference>
<dbReference type="SUPFAM" id="SSF51735">
    <property type="entry name" value="NAD(P)-binding Rossmann-fold domains"/>
    <property type="match status" value="1"/>
</dbReference>
<dbReference type="Pfam" id="PF22725">
    <property type="entry name" value="GFO_IDH_MocA_C3"/>
    <property type="match status" value="1"/>
</dbReference>
<evidence type="ECO:0000256" key="2">
    <source>
        <dbReference type="ARBA" id="ARBA00023002"/>
    </source>
</evidence>
<accession>A0A2A9EK76</accession>
<dbReference type="Gene3D" id="3.40.50.720">
    <property type="entry name" value="NAD(P)-binding Rossmann-like Domain"/>
    <property type="match status" value="1"/>
</dbReference>
<name>A0A2A9EK76_9MICO</name>
<dbReference type="Pfam" id="PF01408">
    <property type="entry name" value="GFO_IDH_MocA"/>
    <property type="match status" value="1"/>
</dbReference>
<comment type="similarity">
    <text evidence="1">Belongs to the Gfo/Idh/MocA family.</text>
</comment>
<feature type="domain" description="Gfo/Idh/MocA-like oxidoreductase N-terminal" evidence="5">
    <location>
        <begin position="23"/>
        <end position="138"/>
    </location>
</feature>